<dbReference type="SUPFAM" id="SSF49354">
    <property type="entry name" value="PapD-like"/>
    <property type="match status" value="1"/>
</dbReference>
<name>A0A7S3LDL8_9STRA</name>
<accession>A0A7S3LDL8</accession>
<dbReference type="InterPro" id="IPR016763">
    <property type="entry name" value="VAP"/>
</dbReference>
<comment type="subcellular location">
    <subcellularLocation>
        <location evidence="1">Membrane</location>
        <topology evidence="1">Single-pass type IV membrane protein</topology>
    </subcellularLocation>
</comment>
<evidence type="ECO:0000256" key="1">
    <source>
        <dbReference type="ARBA" id="ARBA00004211"/>
    </source>
</evidence>
<feature type="transmembrane region" description="Helical" evidence="8">
    <location>
        <begin position="240"/>
        <end position="259"/>
    </location>
</feature>
<dbReference type="InterPro" id="IPR000535">
    <property type="entry name" value="MSP_dom"/>
</dbReference>
<evidence type="ECO:0000313" key="10">
    <source>
        <dbReference type="EMBL" id="CAE0418257.1"/>
    </source>
</evidence>
<dbReference type="EMBL" id="HBIM01020118">
    <property type="protein sequence ID" value="CAE0418257.1"/>
    <property type="molecule type" value="Transcribed_RNA"/>
</dbReference>
<organism evidence="10">
    <name type="scientific">Amphora coffeiformis</name>
    <dbReference type="NCBI Taxonomy" id="265554"/>
    <lineage>
        <taxon>Eukaryota</taxon>
        <taxon>Sar</taxon>
        <taxon>Stramenopiles</taxon>
        <taxon>Ochrophyta</taxon>
        <taxon>Bacillariophyta</taxon>
        <taxon>Bacillariophyceae</taxon>
        <taxon>Bacillariophycidae</taxon>
        <taxon>Thalassiophysales</taxon>
        <taxon>Catenulaceae</taxon>
        <taxon>Amphora</taxon>
    </lineage>
</organism>
<dbReference type="GO" id="GO:0090158">
    <property type="term" value="P:endoplasmic reticulum membrane organization"/>
    <property type="evidence" value="ECO:0007669"/>
    <property type="project" value="TreeGrafter"/>
</dbReference>
<evidence type="ECO:0000256" key="2">
    <source>
        <dbReference type="ARBA" id="ARBA00008932"/>
    </source>
</evidence>
<dbReference type="AlphaFoldDB" id="A0A7S3LDL8"/>
<evidence type="ECO:0000256" key="8">
    <source>
        <dbReference type="SAM" id="Phobius"/>
    </source>
</evidence>
<dbReference type="GO" id="GO:0005886">
    <property type="term" value="C:plasma membrane"/>
    <property type="evidence" value="ECO:0007669"/>
    <property type="project" value="TreeGrafter"/>
</dbReference>
<keyword evidence="3 8" id="KW-0812">Transmembrane</keyword>
<dbReference type="Pfam" id="PF00635">
    <property type="entry name" value="Motile_Sperm"/>
    <property type="match status" value="1"/>
</dbReference>
<dbReference type="InterPro" id="IPR008962">
    <property type="entry name" value="PapD-like_sf"/>
</dbReference>
<dbReference type="PANTHER" id="PTHR10809">
    <property type="entry name" value="VESICLE-ASSOCIATED MEMBRANE PROTEIN-ASSOCIATED PROTEIN"/>
    <property type="match status" value="1"/>
</dbReference>
<evidence type="ECO:0000259" key="9">
    <source>
        <dbReference type="PROSITE" id="PS50202"/>
    </source>
</evidence>
<dbReference type="GO" id="GO:0061817">
    <property type="term" value="P:endoplasmic reticulum-plasma membrane tethering"/>
    <property type="evidence" value="ECO:0007669"/>
    <property type="project" value="TreeGrafter"/>
</dbReference>
<proteinExistence type="inferred from homology"/>
<dbReference type="Gene3D" id="2.60.40.10">
    <property type="entry name" value="Immunoglobulins"/>
    <property type="match status" value="1"/>
</dbReference>
<dbReference type="GO" id="GO:0005789">
    <property type="term" value="C:endoplasmic reticulum membrane"/>
    <property type="evidence" value="ECO:0007669"/>
    <property type="project" value="InterPro"/>
</dbReference>
<comment type="similarity">
    <text evidence="2">Belongs to the VAMP-associated protein (VAP) (TC 9.B.17) family.</text>
</comment>
<feature type="region of interest" description="Disordered" evidence="7">
    <location>
        <begin position="283"/>
        <end position="303"/>
    </location>
</feature>
<dbReference type="InterPro" id="IPR013783">
    <property type="entry name" value="Ig-like_fold"/>
</dbReference>
<protein>
    <recommendedName>
        <fullName evidence="9">MSP domain-containing protein</fullName>
    </recommendedName>
</protein>
<dbReference type="PROSITE" id="PS50202">
    <property type="entry name" value="MSP"/>
    <property type="match status" value="1"/>
</dbReference>
<dbReference type="PANTHER" id="PTHR10809:SF6">
    <property type="entry name" value="AT11025P-RELATED"/>
    <property type="match status" value="1"/>
</dbReference>
<evidence type="ECO:0000256" key="4">
    <source>
        <dbReference type="ARBA" id="ARBA00022989"/>
    </source>
</evidence>
<gene>
    <name evidence="10" type="ORF">ACOF00016_LOCUS15139</name>
</gene>
<keyword evidence="6" id="KW-0175">Coiled coil</keyword>
<keyword evidence="4 8" id="KW-1133">Transmembrane helix</keyword>
<evidence type="ECO:0000256" key="5">
    <source>
        <dbReference type="ARBA" id="ARBA00023136"/>
    </source>
</evidence>
<evidence type="ECO:0000256" key="6">
    <source>
        <dbReference type="SAM" id="Coils"/>
    </source>
</evidence>
<reference evidence="10" key="1">
    <citation type="submission" date="2021-01" db="EMBL/GenBank/DDBJ databases">
        <authorList>
            <person name="Corre E."/>
            <person name="Pelletier E."/>
            <person name="Niang G."/>
            <person name="Scheremetjew M."/>
            <person name="Finn R."/>
            <person name="Kale V."/>
            <person name="Holt S."/>
            <person name="Cochrane G."/>
            <person name="Meng A."/>
            <person name="Brown T."/>
            <person name="Cohen L."/>
        </authorList>
    </citation>
    <scope>NUCLEOTIDE SEQUENCE</scope>
    <source>
        <strain evidence="10">CCMP127</strain>
    </source>
</reference>
<evidence type="ECO:0000256" key="3">
    <source>
        <dbReference type="ARBA" id="ARBA00022692"/>
    </source>
</evidence>
<feature type="domain" description="MSP" evidence="9">
    <location>
        <begin position="5"/>
        <end position="144"/>
    </location>
</feature>
<sequence>MPGSVVEISPESEIKFELSSGEATPKAVITLKHPGGSAGSVAFKVKTTQPRRYLVRPNQGIITAGKTEEVQILLVEKDKNSLYQSFLRLGQAALDNCKDKFLVQSTFLRPSDSLSAGDYDGLTEFWTKLASNPNDPSLPPISNKKLTVIHTGISSEGSTERGGTVPAGAGAETELEQMKKKYDELVAFSVNLTAERDVLNNTLEQTKRDLNRYMAKAAAKDNSGGAAGERSVGSTGGSSGFSFFTVLMVALIFWLAGCYSQAQGKASFLQSIPVLGSKFESPIAAAPVTPSSPPKTTTTTEEL</sequence>
<feature type="coiled-coil region" evidence="6">
    <location>
        <begin position="189"/>
        <end position="216"/>
    </location>
</feature>
<keyword evidence="5 8" id="KW-0472">Membrane</keyword>
<evidence type="ECO:0000256" key="7">
    <source>
        <dbReference type="SAM" id="MobiDB-lite"/>
    </source>
</evidence>